<reference evidence="2" key="1">
    <citation type="thesis" date="2020" institute="ProQuest LLC" country="789 East Eisenhower Parkway, Ann Arbor, MI, USA">
        <title>Comparative Genomics and Chromosome Evolution.</title>
        <authorList>
            <person name="Mudd A.B."/>
        </authorList>
    </citation>
    <scope>NUCLEOTIDE SEQUENCE</scope>
    <source>
        <strain evidence="2">237g6f4</strain>
        <tissue evidence="2">Blood</tissue>
    </source>
</reference>
<dbReference type="AlphaFoldDB" id="A0AAV6YK88"/>
<proteinExistence type="predicted"/>
<sequence>MMSTDRCHGHTTRRAWCGPPLSSKLTRDDTSSTRRYLPFWLLTASPVLRSPKTASGPSIFCFLTQSRRQARYNVLNNRRSAAQHAGKEILLRCLATKPHPLQHTPSAPDRNLLIQSTSYKE</sequence>
<feature type="region of interest" description="Disordered" evidence="1">
    <location>
        <begin position="99"/>
        <end position="121"/>
    </location>
</feature>
<name>A0AAV6YK88_ENGPU</name>
<accession>A0AAV6YK88</accession>
<dbReference type="Proteomes" id="UP000824782">
    <property type="component" value="Unassembled WGS sequence"/>
</dbReference>
<gene>
    <name evidence="2" type="ORF">GDO81_027180</name>
</gene>
<evidence type="ECO:0000313" key="3">
    <source>
        <dbReference type="Proteomes" id="UP000824782"/>
    </source>
</evidence>
<keyword evidence="3" id="KW-1185">Reference proteome</keyword>
<dbReference type="EMBL" id="WNYA01050997">
    <property type="protein sequence ID" value="KAG8536065.1"/>
    <property type="molecule type" value="Genomic_DNA"/>
</dbReference>
<evidence type="ECO:0000256" key="1">
    <source>
        <dbReference type="SAM" id="MobiDB-lite"/>
    </source>
</evidence>
<organism evidence="2 3">
    <name type="scientific">Engystomops pustulosus</name>
    <name type="common">Tungara frog</name>
    <name type="synonym">Physalaemus pustulosus</name>
    <dbReference type="NCBI Taxonomy" id="76066"/>
    <lineage>
        <taxon>Eukaryota</taxon>
        <taxon>Metazoa</taxon>
        <taxon>Chordata</taxon>
        <taxon>Craniata</taxon>
        <taxon>Vertebrata</taxon>
        <taxon>Euteleostomi</taxon>
        <taxon>Amphibia</taxon>
        <taxon>Batrachia</taxon>
        <taxon>Anura</taxon>
        <taxon>Neobatrachia</taxon>
        <taxon>Hyloidea</taxon>
        <taxon>Leptodactylidae</taxon>
        <taxon>Leiuperinae</taxon>
        <taxon>Engystomops</taxon>
    </lineage>
</organism>
<comment type="caution">
    <text evidence="2">The sequence shown here is derived from an EMBL/GenBank/DDBJ whole genome shotgun (WGS) entry which is preliminary data.</text>
</comment>
<protein>
    <submittedName>
        <fullName evidence="2">Uncharacterized protein</fullName>
    </submittedName>
</protein>
<evidence type="ECO:0000313" key="2">
    <source>
        <dbReference type="EMBL" id="KAG8536065.1"/>
    </source>
</evidence>